<evidence type="ECO:0000256" key="6">
    <source>
        <dbReference type="ARBA" id="ARBA00044633"/>
    </source>
</evidence>
<accession>A0A8J2XS11</accession>
<evidence type="ECO:0000256" key="7">
    <source>
        <dbReference type="HAMAP-Rule" id="MF_00210"/>
    </source>
</evidence>
<comment type="catalytic activity">
    <reaction evidence="6">
        <text>3-phosphoshikimate + phosphoenolpyruvate = 5-O-(1-carboxyvinyl)-3-phosphoshikimate + phosphate</text>
        <dbReference type="Rhea" id="RHEA:21256"/>
        <dbReference type="ChEBI" id="CHEBI:43474"/>
        <dbReference type="ChEBI" id="CHEBI:57701"/>
        <dbReference type="ChEBI" id="CHEBI:58702"/>
        <dbReference type="ChEBI" id="CHEBI:145989"/>
        <dbReference type="EC" id="2.5.1.19"/>
    </reaction>
    <physiologicalReaction direction="left-to-right" evidence="6">
        <dbReference type="Rhea" id="RHEA:21257"/>
    </physiologicalReaction>
</comment>
<feature type="binding site" evidence="7">
    <location>
        <position position="25"/>
    </location>
    <ligand>
        <name>3-phosphoshikimate</name>
        <dbReference type="ChEBI" id="CHEBI:145989"/>
    </ligand>
</feature>
<feature type="binding site" evidence="7">
    <location>
        <position position="164"/>
    </location>
    <ligand>
        <name>3-phosphoshikimate</name>
        <dbReference type="ChEBI" id="CHEBI:145989"/>
    </ligand>
</feature>
<comment type="caution">
    <text evidence="7">Lacks conserved residue(s) required for the propagation of feature annotation.</text>
</comment>
<dbReference type="PANTHER" id="PTHR21090">
    <property type="entry name" value="AROM/DEHYDROQUINATE SYNTHASE"/>
    <property type="match status" value="1"/>
</dbReference>
<feature type="binding site" evidence="7">
    <location>
        <position position="20"/>
    </location>
    <ligand>
        <name>3-phosphoshikimate</name>
        <dbReference type="ChEBI" id="CHEBI:145989"/>
    </ligand>
</feature>
<feature type="binding site" evidence="7">
    <location>
        <position position="353"/>
    </location>
    <ligand>
        <name>3-phosphoshikimate</name>
        <dbReference type="ChEBI" id="CHEBI:145989"/>
    </ligand>
</feature>
<feature type="binding site" evidence="7">
    <location>
        <position position="164"/>
    </location>
    <ligand>
        <name>phosphoenolpyruvate</name>
        <dbReference type="ChEBI" id="CHEBI:58702"/>
    </ligand>
</feature>
<dbReference type="GO" id="GO:0005737">
    <property type="term" value="C:cytoplasm"/>
    <property type="evidence" value="ECO:0007669"/>
    <property type="project" value="UniProtKB-SubCell"/>
</dbReference>
<dbReference type="EC" id="2.5.1.19" evidence="7"/>
<feature type="active site" description="Proton acceptor" evidence="7">
    <location>
        <position position="326"/>
    </location>
</feature>
<reference evidence="9" key="2">
    <citation type="submission" date="2020-09" db="EMBL/GenBank/DDBJ databases">
        <authorList>
            <person name="Sun Q."/>
            <person name="Zhou Y."/>
        </authorList>
    </citation>
    <scope>NUCLEOTIDE SEQUENCE</scope>
    <source>
        <strain evidence="9">CGMCC 1.15448</strain>
    </source>
</reference>
<comment type="pathway">
    <text evidence="1 7">Metabolic intermediate biosynthesis; chorismate biosynthesis; chorismate from D-erythrose 4-phosphate and phosphoenolpyruvate: step 6/7.</text>
</comment>
<feature type="binding site" evidence="7">
    <location>
        <position position="20"/>
    </location>
    <ligand>
        <name>phosphoenolpyruvate</name>
        <dbReference type="ChEBI" id="CHEBI:58702"/>
    </ligand>
</feature>
<keyword evidence="10" id="KW-1185">Reference proteome</keyword>
<sequence length="445" mass="46943">MITTIEPSALSGAILAPASKSSMQRACAAALLRAGETVIRHPGYSNDDKAALGVIKDLGAEVSELADGALRVKSQGVAPSGELEVNCGESGLGLRMFAPIIALSEKAIRVKGEGSLLKRPMDFFDEVFPQLGIRVVSNGGKLPLEIQGPLQPRDIEIDGSLSSQFLTGLLFAFAAAGAGERGVAIRVRDLKSKPYIDLTLQVMKHFGWEVENRGYAEFRFPAERRTGEPEYTVEGDWSGGAFLLVAGAVAGPIVVRGLDEWSTQADKAILQALCDSGATLEMRGEEMLVGPVDGAASGPARAGLKAGGAGPVGLRAFTFDATDCPDLFPPLVALAAYCEGVTVIKGVSRLAHKESNRGLTLQEEFGKMGVRIELDGDLMRVHGGQGVKGATVHSRHDHRIAMACAVAALKASGPVTIEDAEAIEKSYPDFYRHVAQLGGKVNIEL</sequence>
<feature type="binding site" evidence="7">
    <location>
        <position position="326"/>
    </location>
    <ligand>
        <name>3-phosphoshikimate</name>
        <dbReference type="ChEBI" id="CHEBI:145989"/>
    </ligand>
</feature>
<dbReference type="AlphaFoldDB" id="A0A8J2XS11"/>
<dbReference type="InterPro" id="IPR013792">
    <property type="entry name" value="RNA3'P_cycl/enolpyr_Trfase_a/b"/>
</dbReference>
<comment type="similarity">
    <text evidence="2 7">Belongs to the EPSP synthase family.</text>
</comment>
<evidence type="ECO:0000313" key="10">
    <source>
        <dbReference type="Proteomes" id="UP000607559"/>
    </source>
</evidence>
<feature type="binding site" evidence="7">
    <location>
        <position position="21"/>
    </location>
    <ligand>
        <name>3-phosphoshikimate</name>
        <dbReference type="ChEBI" id="CHEBI:145989"/>
    </ligand>
</feature>
<evidence type="ECO:0000256" key="3">
    <source>
        <dbReference type="ARBA" id="ARBA00022605"/>
    </source>
</evidence>
<keyword evidence="5 7" id="KW-0057">Aromatic amino acid biosynthesis</keyword>
<dbReference type="HAMAP" id="MF_00210">
    <property type="entry name" value="EPSP_synth"/>
    <property type="match status" value="1"/>
</dbReference>
<evidence type="ECO:0000259" key="8">
    <source>
        <dbReference type="Pfam" id="PF00275"/>
    </source>
</evidence>
<dbReference type="PIRSF" id="PIRSF000505">
    <property type="entry name" value="EPSPS"/>
    <property type="match status" value="1"/>
</dbReference>
<dbReference type="PANTHER" id="PTHR21090:SF5">
    <property type="entry name" value="PENTAFUNCTIONAL AROM POLYPEPTIDE"/>
    <property type="match status" value="1"/>
</dbReference>
<dbReference type="InterPro" id="IPR036968">
    <property type="entry name" value="Enolpyruvate_Tfrase_sf"/>
</dbReference>
<dbReference type="SUPFAM" id="SSF55205">
    <property type="entry name" value="EPT/RTPC-like"/>
    <property type="match status" value="1"/>
</dbReference>
<feature type="domain" description="Enolpyruvate transferase" evidence="8">
    <location>
        <begin position="7"/>
        <end position="432"/>
    </location>
</feature>
<comment type="subcellular location">
    <subcellularLocation>
        <location evidence="7">Cytoplasm</location>
    </subcellularLocation>
</comment>
<dbReference type="Proteomes" id="UP000607559">
    <property type="component" value="Unassembled WGS sequence"/>
</dbReference>
<keyword evidence="4 7" id="KW-0808">Transferase</keyword>
<comment type="caution">
    <text evidence="9">The sequence shown here is derived from an EMBL/GenBank/DDBJ whole genome shotgun (WGS) entry which is preliminary data.</text>
</comment>
<protein>
    <recommendedName>
        <fullName evidence="7">3-phosphoshikimate 1-carboxyvinyltransferase</fullName>
        <ecNumber evidence="7">2.5.1.19</ecNumber>
    </recommendedName>
    <alternativeName>
        <fullName evidence="7">5-enolpyruvylshikimate-3-phosphate synthase</fullName>
        <shortName evidence="7">EPSP synthase</shortName>
        <shortName evidence="7">EPSPS</shortName>
    </alternativeName>
</protein>
<dbReference type="GO" id="GO:0009423">
    <property type="term" value="P:chorismate biosynthetic process"/>
    <property type="evidence" value="ECO:0007669"/>
    <property type="project" value="UniProtKB-UniRule"/>
</dbReference>
<evidence type="ECO:0000256" key="5">
    <source>
        <dbReference type="ARBA" id="ARBA00023141"/>
    </source>
</evidence>
<name>A0A8J2XS11_9BACT</name>
<gene>
    <name evidence="7 9" type="primary">aroA</name>
    <name evidence="9" type="ORF">GCM10011511_13550</name>
</gene>
<evidence type="ECO:0000256" key="4">
    <source>
        <dbReference type="ARBA" id="ARBA00022679"/>
    </source>
</evidence>
<dbReference type="NCBIfam" id="TIGR01356">
    <property type="entry name" value="aroA"/>
    <property type="match status" value="1"/>
</dbReference>
<reference evidence="9" key="1">
    <citation type="journal article" date="2014" name="Int. J. Syst. Evol. Microbiol.">
        <title>Complete genome sequence of Corynebacterium casei LMG S-19264T (=DSM 44701T), isolated from a smear-ripened cheese.</title>
        <authorList>
            <consortium name="US DOE Joint Genome Institute (JGI-PGF)"/>
            <person name="Walter F."/>
            <person name="Albersmeier A."/>
            <person name="Kalinowski J."/>
            <person name="Ruckert C."/>
        </authorList>
    </citation>
    <scope>NUCLEOTIDE SEQUENCE</scope>
    <source>
        <strain evidence="9">CGMCC 1.15448</strain>
    </source>
</reference>
<dbReference type="Pfam" id="PF00275">
    <property type="entry name" value="EPSP_synthase"/>
    <property type="match status" value="1"/>
</dbReference>
<dbReference type="UniPathway" id="UPA00053">
    <property type="reaction ID" value="UER00089"/>
</dbReference>
<comment type="subunit">
    <text evidence="7">Monomer.</text>
</comment>
<keyword evidence="3 7" id="KW-0028">Amino-acid biosynthesis</keyword>
<dbReference type="InterPro" id="IPR001986">
    <property type="entry name" value="Enolpyruvate_Tfrase_dom"/>
</dbReference>
<dbReference type="InterPro" id="IPR006264">
    <property type="entry name" value="EPSP_synthase"/>
</dbReference>
<organism evidence="9 10">
    <name type="scientific">Puia dinghuensis</name>
    <dbReference type="NCBI Taxonomy" id="1792502"/>
    <lineage>
        <taxon>Bacteria</taxon>
        <taxon>Pseudomonadati</taxon>
        <taxon>Bacteroidota</taxon>
        <taxon>Chitinophagia</taxon>
        <taxon>Chitinophagales</taxon>
        <taxon>Chitinophagaceae</taxon>
        <taxon>Puia</taxon>
    </lineage>
</organism>
<feature type="binding site" evidence="7">
    <location>
        <position position="399"/>
    </location>
    <ligand>
        <name>phosphoenolpyruvate</name>
        <dbReference type="ChEBI" id="CHEBI:58702"/>
    </ligand>
</feature>
<feature type="binding site" evidence="7">
    <location>
        <position position="192"/>
    </location>
    <ligand>
        <name>3-phosphoshikimate</name>
        <dbReference type="ChEBI" id="CHEBI:145989"/>
    </ligand>
</feature>
<evidence type="ECO:0000256" key="1">
    <source>
        <dbReference type="ARBA" id="ARBA00004811"/>
    </source>
</evidence>
<feature type="binding site" evidence="7">
    <location>
        <position position="425"/>
    </location>
    <ligand>
        <name>phosphoenolpyruvate</name>
        <dbReference type="ChEBI" id="CHEBI:58702"/>
    </ligand>
</feature>
<comment type="function">
    <text evidence="7">Catalyzes the transfer of the enolpyruvyl moiety of phosphoenolpyruvate (PEP) to the 5-hydroxyl of shikimate-3-phosphate (S3P) to produce enolpyruvyl shikimate-3-phosphate and inorganic phosphate.</text>
</comment>
<dbReference type="Gene3D" id="3.65.10.10">
    <property type="entry name" value="Enolpyruvate transferase domain"/>
    <property type="match status" value="2"/>
</dbReference>
<feature type="binding site" evidence="7">
    <location>
        <position position="357"/>
    </location>
    <ligand>
        <name>phosphoenolpyruvate</name>
        <dbReference type="ChEBI" id="CHEBI:58702"/>
    </ligand>
</feature>
<dbReference type="GO" id="GO:0003866">
    <property type="term" value="F:3-phosphoshikimate 1-carboxyvinyltransferase activity"/>
    <property type="evidence" value="ECO:0007669"/>
    <property type="project" value="UniProtKB-UniRule"/>
</dbReference>
<dbReference type="GO" id="GO:0009073">
    <property type="term" value="P:aromatic amino acid family biosynthetic process"/>
    <property type="evidence" value="ECO:0007669"/>
    <property type="project" value="UniProtKB-KW"/>
</dbReference>
<feature type="binding site" evidence="7">
    <location>
        <position position="91"/>
    </location>
    <ligand>
        <name>phosphoenolpyruvate</name>
        <dbReference type="ChEBI" id="CHEBI:58702"/>
    </ligand>
</feature>
<proteinExistence type="inferred from homology"/>
<dbReference type="EMBL" id="BMJC01000001">
    <property type="protein sequence ID" value="GGA91500.1"/>
    <property type="molecule type" value="Genomic_DNA"/>
</dbReference>
<evidence type="ECO:0000313" key="9">
    <source>
        <dbReference type="EMBL" id="GGA91500.1"/>
    </source>
</evidence>
<feature type="binding site" evidence="7">
    <location>
        <position position="119"/>
    </location>
    <ligand>
        <name>phosphoenolpyruvate</name>
        <dbReference type="ChEBI" id="CHEBI:58702"/>
    </ligand>
</feature>
<dbReference type="GO" id="GO:0008652">
    <property type="term" value="P:amino acid biosynthetic process"/>
    <property type="evidence" value="ECO:0007669"/>
    <property type="project" value="UniProtKB-KW"/>
</dbReference>
<keyword evidence="7" id="KW-0963">Cytoplasm</keyword>
<feature type="binding site" evidence="7">
    <location>
        <position position="163"/>
    </location>
    <ligand>
        <name>3-phosphoshikimate</name>
        <dbReference type="ChEBI" id="CHEBI:145989"/>
    </ligand>
</feature>
<evidence type="ECO:0000256" key="2">
    <source>
        <dbReference type="ARBA" id="ARBA00009948"/>
    </source>
</evidence>
<dbReference type="RefSeq" id="WP_188929813.1">
    <property type="nucleotide sequence ID" value="NZ_BMJC01000001.1"/>
</dbReference>
<feature type="binding site" evidence="7">
    <location>
        <position position="162"/>
    </location>
    <ligand>
        <name>3-phosphoshikimate</name>
        <dbReference type="ChEBI" id="CHEBI:145989"/>
    </ligand>
</feature>